<evidence type="ECO:0000256" key="2">
    <source>
        <dbReference type="ARBA" id="ARBA00007118"/>
    </source>
</evidence>
<keyword evidence="3" id="KW-0560">Oxidoreductase</keyword>
<dbReference type="CDD" id="cd02137">
    <property type="entry name" value="MhqN-like"/>
    <property type="match status" value="1"/>
</dbReference>
<reference evidence="5 6" key="1">
    <citation type="submission" date="2019-01" db="EMBL/GenBank/DDBJ databases">
        <title>Draft genome sequences of the type strains of six Macrococcus species.</title>
        <authorList>
            <person name="Mazhar S."/>
            <person name="Altermann E."/>
            <person name="Hill C."/>
            <person name="Mcauliffe O."/>
        </authorList>
    </citation>
    <scope>NUCLEOTIDE SEQUENCE [LARGE SCALE GENOMIC DNA]</scope>
    <source>
        <strain evidence="5 6">ATCC 51828</strain>
    </source>
</reference>
<comment type="similarity">
    <text evidence="2">Belongs to the nitroreductase family.</text>
</comment>
<proteinExistence type="inferred from homology"/>
<organism evidence="5 6">
    <name type="scientific">Macrococcus carouselicus</name>
    <dbReference type="NCBI Taxonomy" id="69969"/>
    <lineage>
        <taxon>Bacteria</taxon>
        <taxon>Bacillati</taxon>
        <taxon>Bacillota</taxon>
        <taxon>Bacilli</taxon>
        <taxon>Bacillales</taxon>
        <taxon>Staphylococcaceae</taxon>
        <taxon>Macrococcus</taxon>
    </lineage>
</organism>
<dbReference type="EMBL" id="SCWD01000001">
    <property type="protein sequence ID" value="TDM04667.1"/>
    <property type="molecule type" value="Genomic_DNA"/>
</dbReference>
<dbReference type="Proteomes" id="UP000295280">
    <property type="component" value="Unassembled WGS sequence"/>
</dbReference>
<dbReference type="Pfam" id="PF00881">
    <property type="entry name" value="Nitroreductase"/>
    <property type="match status" value="1"/>
</dbReference>
<comment type="cofactor">
    <cofactor evidence="1">
        <name>FMN</name>
        <dbReference type="ChEBI" id="CHEBI:58210"/>
    </cofactor>
</comment>
<dbReference type="PANTHER" id="PTHR43673:SF3">
    <property type="entry name" value="NAD(P)H NITROREDUCTASE YODC-RELATED"/>
    <property type="match status" value="1"/>
</dbReference>
<dbReference type="AlphaFoldDB" id="A0A9Q8CPA3"/>
<dbReference type="OrthoDB" id="9782629at2"/>
<protein>
    <submittedName>
        <fullName evidence="5">Nitroreductase family protein</fullName>
    </submittedName>
</protein>
<accession>A0A9Q8CPA3</accession>
<keyword evidence="6" id="KW-1185">Reference proteome</keyword>
<dbReference type="Gene3D" id="3.40.109.10">
    <property type="entry name" value="NADH Oxidase"/>
    <property type="match status" value="1"/>
</dbReference>
<evidence type="ECO:0000256" key="1">
    <source>
        <dbReference type="ARBA" id="ARBA00001917"/>
    </source>
</evidence>
<dbReference type="SUPFAM" id="SSF55469">
    <property type="entry name" value="FMN-dependent nitroreductase-like"/>
    <property type="match status" value="1"/>
</dbReference>
<comment type="caution">
    <text evidence="5">The sequence shown here is derived from an EMBL/GenBank/DDBJ whole genome shotgun (WGS) entry which is preliminary data.</text>
</comment>
<evidence type="ECO:0000313" key="6">
    <source>
        <dbReference type="Proteomes" id="UP000295280"/>
    </source>
</evidence>
<evidence type="ECO:0000313" key="5">
    <source>
        <dbReference type="EMBL" id="TDM04667.1"/>
    </source>
</evidence>
<dbReference type="GO" id="GO:0016491">
    <property type="term" value="F:oxidoreductase activity"/>
    <property type="evidence" value="ECO:0007669"/>
    <property type="project" value="UniProtKB-KW"/>
</dbReference>
<feature type="domain" description="Nitroreductase" evidence="4">
    <location>
        <begin position="11"/>
        <end position="183"/>
    </location>
</feature>
<name>A0A9Q8CPA3_9STAP</name>
<sequence>MNMSEFNIFTDRKSVKEYDAAFKLTQDELSALLEQANRAPSAWNLQHWKYIVVHSDAAKERLLPLAFNQKQIVDASATLIVLADKEAEKNIDAVFDPDIAAGRMTHELKERLAGQVHGAHSRPEYAFEAGVLNASLAAMQFMNAATLAGLATCPIGGFNRTKLIETFNIEDRYLPIMLIPVGKAAQEPRATTRLSVDQTATFI</sequence>
<evidence type="ECO:0000259" key="4">
    <source>
        <dbReference type="Pfam" id="PF00881"/>
    </source>
</evidence>
<gene>
    <name evidence="5" type="ORF">ERX40_05760</name>
</gene>
<evidence type="ECO:0000256" key="3">
    <source>
        <dbReference type="ARBA" id="ARBA00023002"/>
    </source>
</evidence>
<dbReference type="InterPro" id="IPR000415">
    <property type="entry name" value="Nitroreductase-like"/>
</dbReference>
<dbReference type="InterPro" id="IPR029479">
    <property type="entry name" value="Nitroreductase"/>
</dbReference>
<dbReference type="PANTHER" id="PTHR43673">
    <property type="entry name" value="NAD(P)H NITROREDUCTASE YDGI-RELATED"/>
    <property type="match status" value="1"/>
</dbReference>